<evidence type="ECO:0000313" key="2">
    <source>
        <dbReference type="Proteomes" id="UP001150217"/>
    </source>
</evidence>
<evidence type="ECO:0008006" key="3">
    <source>
        <dbReference type="Google" id="ProtNLM"/>
    </source>
</evidence>
<dbReference type="Proteomes" id="UP001150217">
    <property type="component" value="Unassembled WGS sequence"/>
</dbReference>
<protein>
    <recommendedName>
        <fullName evidence="3">Fungal-type protein kinase domain-containing protein</fullName>
    </recommendedName>
</protein>
<organism evidence="1 2">
    <name type="scientific">Lentinula lateritia</name>
    <dbReference type="NCBI Taxonomy" id="40482"/>
    <lineage>
        <taxon>Eukaryota</taxon>
        <taxon>Fungi</taxon>
        <taxon>Dikarya</taxon>
        <taxon>Basidiomycota</taxon>
        <taxon>Agaricomycotina</taxon>
        <taxon>Agaricomycetes</taxon>
        <taxon>Agaricomycetidae</taxon>
        <taxon>Agaricales</taxon>
        <taxon>Marasmiineae</taxon>
        <taxon>Omphalotaceae</taxon>
        <taxon>Lentinula</taxon>
    </lineage>
</organism>
<dbReference type="EMBL" id="JANVFT010000084">
    <property type="protein sequence ID" value="KAJ4472387.1"/>
    <property type="molecule type" value="Genomic_DNA"/>
</dbReference>
<name>A0ABQ8V4P2_9AGAR</name>
<reference evidence="1" key="1">
    <citation type="submission" date="2022-08" db="EMBL/GenBank/DDBJ databases">
        <title>A Global Phylogenomic Analysis of the Shiitake Genus Lentinula.</title>
        <authorList>
            <consortium name="DOE Joint Genome Institute"/>
            <person name="Sierra-Patev S."/>
            <person name="Min B."/>
            <person name="Naranjo-Ortiz M."/>
            <person name="Looney B."/>
            <person name="Konkel Z."/>
            <person name="Slot J.C."/>
            <person name="Sakamoto Y."/>
            <person name="Steenwyk J.L."/>
            <person name="Rokas A."/>
            <person name="Carro J."/>
            <person name="Camarero S."/>
            <person name="Ferreira P."/>
            <person name="Molpeceres G."/>
            <person name="Ruiz-Duenas F.J."/>
            <person name="Serrano A."/>
            <person name="Henrissat B."/>
            <person name="Drula E."/>
            <person name="Hughes K.W."/>
            <person name="Mata J.L."/>
            <person name="Ishikawa N.K."/>
            <person name="Vargas-Isla R."/>
            <person name="Ushijima S."/>
            <person name="Smith C.A."/>
            <person name="Ahrendt S."/>
            <person name="Andreopoulos W."/>
            <person name="He G."/>
            <person name="Labutti K."/>
            <person name="Lipzen A."/>
            <person name="Ng V."/>
            <person name="Riley R."/>
            <person name="Sandor L."/>
            <person name="Barry K."/>
            <person name="Martinez A.T."/>
            <person name="Xiao Y."/>
            <person name="Gibbons J.G."/>
            <person name="Terashima K."/>
            <person name="Grigoriev I.V."/>
            <person name="Hibbett D.S."/>
        </authorList>
    </citation>
    <scope>NUCLEOTIDE SEQUENCE</scope>
    <source>
        <strain evidence="1">RHP3577 ss4</strain>
    </source>
</reference>
<evidence type="ECO:0000313" key="1">
    <source>
        <dbReference type="EMBL" id="KAJ4472387.1"/>
    </source>
</evidence>
<dbReference type="Gene3D" id="1.10.630.10">
    <property type="entry name" value="Cytochrome P450"/>
    <property type="match status" value="1"/>
</dbReference>
<comment type="caution">
    <text evidence="1">The sequence shown here is derived from an EMBL/GenBank/DDBJ whole genome shotgun (WGS) entry which is preliminary data.</text>
</comment>
<gene>
    <name evidence="1" type="ORF">C8R41DRAFT_850119</name>
</gene>
<dbReference type="InterPro" id="IPR036396">
    <property type="entry name" value="Cyt_P450_sf"/>
</dbReference>
<dbReference type="SUPFAM" id="SSF48264">
    <property type="entry name" value="Cytochrome P450"/>
    <property type="match status" value="1"/>
</dbReference>
<sequence length="71" mass="8353">MHVAERELWLAISQLLWSFDFHSLPGEPISLEEYEGLSGRTPLPFRLKLQPRHEFVELALKGDQEVTYWTL</sequence>
<accession>A0ABQ8V4P2</accession>
<keyword evidence="2" id="KW-1185">Reference proteome</keyword>
<proteinExistence type="predicted"/>